<dbReference type="CDD" id="cd06261">
    <property type="entry name" value="TM_PBP2"/>
    <property type="match status" value="1"/>
</dbReference>
<feature type="transmembrane region" description="Helical" evidence="7">
    <location>
        <begin position="73"/>
        <end position="100"/>
    </location>
</feature>
<evidence type="ECO:0000259" key="8">
    <source>
        <dbReference type="Pfam" id="PF00528"/>
    </source>
</evidence>
<sequence length="284" mass="33178">MGNMVRIGSQFIAAFLGVLLLGAIPGMFNGMKLDPGGYMKRLQRTIEELIHFQQLTFRSGNESYQLFPLIYEYLFYSIIILFSALILAFFVAFLFTYVTYISPSFIQKWFKRVAFLTESFPDVFILAIVQIGVIWVYKKTEVLLMDVAAYERIYTMPILILSILPTFLLYRIMIHVLDEEVDKPYVELARTKGLEPTKIFLVHIFRNTLLSTYFHSKSIVWFTLSNLFIMEYVFNLNGLIRFMYEHPTPEIFTVSALLLFIPIFLFLTVYQLVAERTAQEEALM</sequence>
<organism evidence="9 10">
    <name type="scientific">Guptibacillus hwajinpoensis</name>
    <dbReference type="NCBI Taxonomy" id="208199"/>
    <lineage>
        <taxon>Bacteria</taxon>
        <taxon>Bacillati</taxon>
        <taxon>Bacillota</taxon>
        <taxon>Bacilli</taxon>
        <taxon>Bacillales</taxon>
        <taxon>Guptibacillaceae</taxon>
        <taxon>Guptibacillus</taxon>
    </lineage>
</organism>
<proteinExistence type="predicted"/>
<feature type="transmembrane region" description="Helical" evidence="7">
    <location>
        <begin position="12"/>
        <end position="31"/>
    </location>
</feature>
<protein>
    <submittedName>
        <fullName evidence="9">ABC transporter permease subunit</fullName>
    </submittedName>
</protein>
<feature type="transmembrane region" description="Helical" evidence="7">
    <location>
        <begin position="158"/>
        <end position="177"/>
    </location>
</feature>
<keyword evidence="2" id="KW-0813">Transport</keyword>
<evidence type="ECO:0000313" key="10">
    <source>
        <dbReference type="Proteomes" id="UP000447833"/>
    </source>
</evidence>
<evidence type="ECO:0000256" key="7">
    <source>
        <dbReference type="SAM" id="Phobius"/>
    </source>
</evidence>
<dbReference type="SUPFAM" id="SSF161098">
    <property type="entry name" value="MetI-like"/>
    <property type="match status" value="1"/>
</dbReference>
<feature type="transmembrane region" description="Helical" evidence="7">
    <location>
        <begin position="251"/>
        <end position="273"/>
    </location>
</feature>
<dbReference type="InterPro" id="IPR035906">
    <property type="entry name" value="MetI-like_sf"/>
</dbReference>
<evidence type="ECO:0000256" key="3">
    <source>
        <dbReference type="ARBA" id="ARBA00022475"/>
    </source>
</evidence>
<evidence type="ECO:0000256" key="6">
    <source>
        <dbReference type="ARBA" id="ARBA00023136"/>
    </source>
</evidence>
<dbReference type="InterPro" id="IPR000515">
    <property type="entry name" value="MetI-like"/>
</dbReference>
<keyword evidence="5 7" id="KW-1133">Transmembrane helix</keyword>
<dbReference type="GO" id="GO:0055085">
    <property type="term" value="P:transmembrane transport"/>
    <property type="evidence" value="ECO:0007669"/>
    <property type="project" value="InterPro"/>
</dbReference>
<comment type="caution">
    <text evidence="9">The sequence shown here is derived from an EMBL/GenBank/DDBJ whole genome shotgun (WGS) entry which is preliminary data.</text>
</comment>
<dbReference type="Gene3D" id="1.10.3720.10">
    <property type="entry name" value="MetI-like"/>
    <property type="match status" value="1"/>
</dbReference>
<evidence type="ECO:0000256" key="4">
    <source>
        <dbReference type="ARBA" id="ARBA00022692"/>
    </source>
</evidence>
<evidence type="ECO:0000313" key="9">
    <source>
        <dbReference type="EMBL" id="MYL65580.1"/>
    </source>
</evidence>
<accession>A0A845F456</accession>
<gene>
    <name evidence="9" type="ORF">GLW07_19660</name>
</gene>
<comment type="subcellular location">
    <subcellularLocation>
        <location evidence="1">Cell membrane</location>
        <topology evidence="1">Multi-pass membrane protein</topology>
    </subcellularLocation>
</comment>
<dbReference type="Pfam" id="PF00528">
    <property type="entry name" value="BPD_transp_1"/>
    <property type="match status" value="1"/>
</dbReference>
<dbReference type="PANTHER" id="PTHR30465:SF44">
    <property type="entry name" value="ABC-TYPE DIPEPTIDE_OLIGOPEPTIDE TRANSPORT SYSTEM, PERMEASE COMPONENT"/>
    <property type="match status" value="1"/>
</dbReference>
<dbReference type="RefSeq" id="WP_160921070.1">
    <property type="nucleotide sequence ID" value="NZ_WMEY01000008.1"/>
</dbReference>
<keyword evidence="3" id="KW-1003">Cell membrane</keyword>
<name>A0A845F456_9BACL</name>
<reference evidence="9 10" key="1">
    <citation type="submission" date="2019-11" db="EMBL/GenBank/DDBJ databases">
        <title>Genome sequences of 17 halophilic strains isolated from different environments.</title>
        <authorList>
            <person name="Furrow R.E."/>
        </authorList>
    </citation>
    <scope>NUCLEOTIDE SEQUENCE [LARGE SCALE GENOMIC DNA]</scope>
    <source>
        <strain evidence="9 10">22506_14_FS</strain>
    </source>
</reference>
<feature type="transmembrane region" description="Helical" evidence="7">
    <location>
        <begin position="120"/>
        <end position="137"/>
    </location>
</feature>
<feature type="transmembrane region" description="Helical" evidence="7">
    <location>
        <begin position="219"/>
        <end position="239"/>
    </location>
</feature>
<evidence type="ECO:0000256" key="1">
    <source>
        <dbReference type="ARBA" id="ARBA00004651"/>
    </source>
</evidence>
<evidence type="ECO:0000256" key="2">
    <source>
        <dbReference type="ARBA" id="ARBA00022448"/>
    </source>
</evidence>
<dbReference type="EMBL" id="WMEY01000008">
    <property type="protein sequence ID" value="MYL65580.1"/>
    <property type="molecule type" value="Genomic_DNA"/>
</dbReference>
<dbReference type="AlphaFoldDB" id="A0A845F456"/>
<feature type="domain" description="ABC transmembrane type-1" evidence="8">
    <location>
        <begin position="104"/>
        <end position="269"/>
    </location>
</feature>
<dbReference type="PANTHER" id="PTHR30465">
    <property type="entry name" value="INNER MEMBRANE ABC TRANSPORTER"/>
    <property type="match status" value="1"/>
</dbReference>
<dbReference type="GO" id="GO:0005886">
    <property type="term" value="C:plasma membrane"/>
    <property type="evidence" value="ECO:0007669"/>
    <property type="project" value="UniProtKB-SubCell"/>
</dbReference>
<keyword evidence="6 7" id="KW-0472">Membrane</keyword>
<evidence type="ECO:0000256" key="5">
    <source>
        <dbReference type="ARBA" id="ARBA00022989"/>
    </source>
</evidence>
<keyword evidence="4 7" id="KW-0812">Transmembrane</keyword>
<dbReference type="Proteomes" id="UP000447833">
    <property type="component" value="Unassembled WGS sequence"/>
</dbReference>